<dbReference type="PROSITE" id="PS50977">
    <property type="entry name" value="HTH_TETR_2"/>
    <property type="match status" value="1"/>
</dbReference>
<evidence type="ECO:0000256" key="1">
    <source>
        <dbReference type="ARBA" id="ARBA00023125"/>
    </source>
</evidence>
<dbReference type="PANTHER" id="PTHR30055">
    <property type="entry name" value="HTH-TYPE TRANSCRIPTIONAL REGULATOR RUTR"/>
    <property type="match status" value="1"/>
</dbReference>
<organism evidence="4 5">
    <name type="scientific">Parafrankia soli</name>
    <dbReference type="NCBI Taxonomy" id="2599596"/>
    <lineage>
        <taxon>Bacteria</taxon>
        <taxon>Bacillati</taxon>
        <taxon>Actinomycetota</taxon>
        <taxon>Actinomycetes</taxon>
        <taxon>Frankiales</taxon>
        <taxon>Frankiaceae</taxon>
        <taxon>Parafrankia</taxon>
    </lineage>
</organism>
<dbReference type="InterPro" id="IPR050109">
    <property type="entry name" value="HTH-type_TetR-like_transc_reg"/>
</dbReference>
<dbReference type="SUPFAM" id="SSF46689">
    <property type="entry name" value="Homeodomain-like"/>
    <property type="match status" value="1"/>
</dbReference>
<evidence type="ECO:0000313" key="4">
    <source>
        <dbReference type="EMBL" id="OHV37314.1"/>
    </source>
</evidence>
<dbReference type="InterPro" id="IPR009057">
    <property type="entry name" value="Homeodomain-like_sf"/>
</dbReference>
<feature type="domain" description="HTH tetR-type" evidence="3">
    <location>
        <begin position="4"/>
        <end position="64"/>
    </location>
</feature>
<dbReference type="Pfam" id="PF00440">
    <property type="entry name" value="TetR_N"/>
    <property type="match status" value="1"/>
</dbReference>
<keyword evidence="1 2" id="KW-0238">DNA-binding</keyword>
<dbReference type="Gene3D" id="1.10.357.10">
    <property type="entry name" value="Tetracycline Repressor, domain 2"/>
    <property type="match status" value="1"/>
</dbReference>
<evidence type="ECO:0000256" key="2">
    <source>
        <dbReference type="PROSITE-ProRule" id="PRU00335"/>
    </source>
</evidence>
<reference evidence="5" key="1">
    <citation type="submission" date="2016-07" db="EMBL/GenBank/DDBJ databases">
        <title>Frankia sp. NRRL B-16219 Genome sequencing.</title>
        <authorList>
            <person name="Ghodhbane-Gtari F."/>
            <person name="Swanson E."/>
            <person name="Gueddou A."/>
            <person name="Louati M."/>
            <person name="Nouioui I."/>
            <person name="Hezbri K."/>
            <person name="Abebe-Akele F."/>
            <person name="Simpson S."/>
            <person name="Morris K."/>
            <person name="Thomas K."/>
            <person name="Gtari M."/>
            <person name="Tisa L.S."/>
        </authorList>
    </citation>
    <scope>NUCLEOTIDE SEQUENCE [LARGE SCALE GENOMIC DNA]</scope>
    <source>
        <strain evidence="5">NRRL B-16219</strain>
    </source>
</reference>
<comment type="caution">
    <text evidence="4">The sequence shown here is derived from an EMBL/GenBank/DDBJ whole genome shotgun (WGS) entry which is preliminary data.</text>
</comment>
<proteinExistence type="predicted"/>
<feature type="DNA-binding region" description="H-T-H motif" evidence="2">
    <location>
        <begin position="27"/>
        <end position="46"/>
    </location>
</feature>
<dbReference type="GO" id="GO:0003700">
    <property type="term" value="F:DNA-binding transcription factor activity"/>
    <property type="evidence" value="ECO:0007669"/>
    <property type="project" value="TreeGrafter"/>
</dbReference>
<sequence>MSAEQRRAVVLAAAVEEFALGGLTGTSTEAIASRAGISQPYLFRLFPTKKELFLAAVRATFTLTRERFETAAGDLVGADALTAIGSAYDELLTDRTYLLMQMQSYASCGDPDIQEVTRQGFRDLWQTVERVSGCDDEELRTFFGHGMLLNVVAAMNLQEIGDRWAREICS</sequence>
<evidence type="ECO:0000259" key="3">
    <source>
        <dbReference type="PROSITE" id="PS50977"/>
    </source>
</evidence>
<dbReference type="PANTHER" id="PTHR30055:SF146">
    <property type="entry name" value="HTH-TYPE TRANSCRIPTIONAL DUAL REGULATOR CECR"/>
    <property type="match status" value="1"/>
</dbReference>
<dbReference type="InterPro" id="IPR001647">
    <property type="entry name" value="HTH_TetR"/>
</dbReference>
<evidence type="ECO:0000313" key="5">
    <source>
        <dbReference type="Proteomes" id="UP000179769"/>
    </source>
</evidence>
<dbReference type="AlphaFoldDB" id="A0A1S1QXY1"/>
<dbReference type="Proteomes" id="UP000179769">
    <property type="component" value="Unassembled WGS sequence"/>
</dbReference>
<dbReference type="EMBL" id="MAXA01000113">
    <property type="protein sequence ID" value="OHV37314.1"/>
    <property type="molecule type" value="Genomic_DNA"/>
</dbReference>
<accession>A0A1S1QXY1</accession>
<dbReference type="GO" id="GO:0000976">
    <property type="term" value="F:transcription cis-regulatory region binding"/>
    <property type="evidence" value="ECO:0007669"/>
    <property type="project" value="TreeGrafter"/>
</dbReference>
<keyword evidence="5" id="KW-1185">Reference proteome</keyword>
<protein>
    <submittedName>
        <fullName evidence="4">TetR family transcriptional regulator</fullName>
    </submittedName>
</protein>
<name>A0A1S1QXY1_9ACTN</name>
<gene>
    <name evidence="4" type="ORF">BBK14_02795</name>
</gene>
<dbReference type="PRINTS" id="PR00455">
    <property type="entry name" value="HTHTETR"/>
</dbReference>